<dbReference type="PANTHER" id="PTHR30409:SF1">
    <property type="entry name" value="CARBAMATE KINASE-RELATED"/>
    <property type="match status" value="1"/>
</dbReference>
<dbReference type="GO" id="GO:0005829">
    <property type="term" value="C:cytosol"/>
    <property type="evidence" value="ECO:0007669"/>
    <property type="project" value="TreeGrafter"/>
</dbReference>
<comment type="caution">
    <text evidence="7">The sequence shown here is derived from an EMBL/GenBank/DDBJ whole genome shotgun (WGS) entry which is preliminary data.</text>
</comment>
<dbReference type="NCBIfam" id="NF009007">
    <property type="entry name" value="PRK12352.1"/>
    <property type="match status" value="1"/>
</dbReference>
<dbReference type="GO" id="GO:0008804">
    <property type="term" value="F:carbamate kinase activity"/>
    <property type="evidence" value="ECO:0007669"/>
    <property type="project" value="InterPro"/>
</dbReference>
<evidence type="ECO:0000256" key="2">
    <source>
        <dbReference type="ARBA" id="ARBA00020752"/>
    </source>
</evidence>
<dbReference type="InterPro" id="IPR001048">
    <property type="entry name" value="Asp/Glu/Uridylate_kinase"/>
</dbReference>
<dbReference type="Gene3D" id="3.40.1160.10">
    <property type="entry name" value="Acetylglutamate kinase-like"/>
    <property type="match status" value="1"/>
</dbReference>
<evidence type="ECO:0000313" key="8">
    <source>
        <dbReference type="Proteomes" id="UP000053352"/>
    </source>
</evidence>
<evidence type="ECO:0000256" key="5">
    <source>
        <dbReference type="PIRNR" id="PIRNR000723"/>
    </source>
</evidence>
<dbReference type="GO" id="GO:0019546">
    <property type="term" value="P:L-arginine deiminase pathway"/>
    <property type="evidence" value="ECO:0007669"/>
    <property type="project" value="TreeGrafter"/>
</dbReference>
<dbReference type="Pfam" id="PF00696">
    <property type="entry name" value="AA_kinase"/>
    <property type="match status" value="1"/>
</dbReference>
<keyword evidence="4 5" id="KW-0418">Kinase</keyword>
<dbReference type="STRING" id="2309.CF15_07760"/>
<proteinExistence type="inferred from homology"/>
<dbReference type="SUPFAM" id="SSF53633">
    <property type="entry name" value="Carbamate kinase-like"/>
    <property type="match status" value="1"/>
</dbReference>
<dbReference type="FunFam" id="3.40.1160.10:FF:000007">
    <property type="entry name" value="Carbamate kinase"/>
    <property type="match status" value="1"/>
</dbReference>
<accession>A0A0V8RX10</accession>
<feature type="domain" description="Aspartate/glutamate/uridylate kinase" evidence="6">
    <location>
        <begin position="17"/>
        <end position="300"/>
    </location>
</feature>
<evidence type="ECO:0000256" key="1">
    <source>
        <dbReference type="ARBA" id="ARBA00011066"/>
    </source>
</evidence>
<dbReference type="InterPro" id="IPR003964">
    <property type="entry name" value="Carb_kinase"/>
</dbReference>
<name>A0A0V8RX10_PYROC</name>
<dbReference type="EMBL" id="LNTB01000001">
    <property type="protein sequence ID" value="KSW12598.1"/>
    <property type="molecule type" value="Genomic_DNA"/>
</dbReference>
<dbReference type="PIRSF" id="PIRSF000723">
    <property type="entry name" value="Carbamate_kin"/>
    <property type="match status" value="1"/>
</dbReference>
<evidence type="ECO:0000256" key="4">
    <source>
        <dbReference type="ARBA" id="ARBA00022777"/>
    </source>
</evidence>
<comment type="similarity">
    <text evidence="1 5">Belongs to the carbamate kinase family.</text>
</comment>
<dbReference type="InterPro" id="IPR036393">
    <property type="entry name" value="AceGlu_kinase-like_sf"/>
</dbReference>
<sequence>MLLVDPWGGCSRAVRGLLVVALGGNAFVRKGEGLDSQWRNVRAAAEAVARLVERGYRLVVTHGNGPQVGAVLECAHSCPGPRGAGRAITMDVAVAMTQGWLGYMLQQAIGDALEEKGLERRVATVVTQVLVGRDDPAFRRPSKPVGPFYTREEAERAARETGWAFAKDPRGGYRRVVPSPRPRGVVEMGAIEALLRAGYVVVAGGGGGVPVVRGERWLHGVEAVVDKDYTSSLIARLLGAEALIILTDVPYVYLDYGRPGQRPLERLTVSEARRLLEEGKLPPGSMGPKVEAAVEYVEERARSGCVECYAAIGRLEDAEQVVEGKKGTRVVLG</sequence>
<dbReference type="OrthoDB" id="31128at2157"/>
<dbReference type="CDD" id="cd04235">
    <property type="entry name" value="AAK_CK"/>
    <property type="match status" value="1"/>
</dbReference>
<dbReference type="Proteomes" id="UP000053352">
    <property type="component" value="Unassembled WGS sequence"/>
</dbReference>
<evidence type="ECO:0000256" key="3">
    <source>
        <dbReference type="ARBA" id="ARBA00022679"/>
    </source>
</evidence>
<evidence type="ECO:0000259" key="6">
    <source>
        <dbReference type="Pfam" id="PF00696"/>
    </source>
</evidence>
<reference evidence="7 8" key="1">
    <citation type="submission" date="2015-11" db="EMBL/GenBank/DDBJ databases">
        <title>Genome sequence of Pyrodictium occultum PL-19, a marine hyperthermophilic archaeon isolated from Volcano, Italy.</title>
        <authorList>
            <person name="Utturkar S."/>
            <person name="Huber H."/>
            <person name="Leptihn S."/>
            <person name="Brown S."/>
            <person name="Stetter K.O."/>
            <person name="Podar M."/>
        </authorList>
    </citation>
    <scope>NUCLEOTIDE SEQUENCE [LARGE SCALE GENOMIC DNA]</scope>
    <source>
        <strain evidence="7 8">PL-19</strain>
    </source>
</reference>
<keyword evidence="8" id="KW-1185">Reference proteome</keyword>
<dbReference type="PRINTS" id="PR01469">
    <property type="entry name" value="CARBMTKINASE"/>
</dbReference>
<keyword evidence="3 5" id="KW-0808">Transferase</keyword>
<protein>
    <recommendedName>
        <fullName evidence="2 5">Carbamate kinase</fullName>
    </recommendedName>
</protein>
<gene>
    <name evidence="7" type="ORF">CF15_07760</name>
</gene>
<organism evidence="7 8">
    <name type="scientific">Pyrodictium occultum</name>
    <dbReference type="NCBI Taxonomy" id="2309"/>
    <lineage>
        <taxon>Archaea</taxon>
        <taxon>Thermoproteota</taxon>
        <taxon>Thermoprotei</taxon>
        <taxon>Desulfurococcales</taxon>
        <taxon>Pyrodictiaceae</taxon>
        <taxon>Pyrodictium</taxon>
    </lineage>
</organism>
<evidence type="ECO:0000313" key="7">
    <source>
        <dbReference type="EMBL" id="KSW12598.1"/>
    </source>
</evidence>
<dbReference type="PANTHER" id="PTHR30409">
    <property type="entry name" value="CARBAMATE KINASE"/>
    <property type="match status" value="1"/>
</dbReference>
<dbReference type="AlphaFoldDB" id="A0A0V8RX10"/>